<dbReference type="EMBL" id="KB706203">
    <property type="protein sequence ID" value="EMR68612.1"/>
    <property type="molecule type" value="Genomic_DNA"/>
</dbReference>
<dbReference type="GO" id="GO:0000324">
    <property type="term" value="C:fungal-type vacuole"/>
    <property type="evidence" value="ECO:0007669"/>
    <property type="project" value="TreeGrafter"/>
</dbReference>
<name>M7SWI6_EUTLA</name>
<dbReference type="GO" id="GO:0004185">
    <property type="term" value="F:serine-type carboxypeptidase activity"/>
    <property type="evidence" value="ECO:0007669"/>
    <property type="project" value="UniProtKB-UniRule"/>
</dbReference>
<dbReference type="HOGENOM" id="CLU_008523_10_3_1"/>
<feature type="chain" id="PRO_5005141217" description="Carboxypeptidase" evidence="6">
    <location>
        <begin position="24"/>
        <end position="581"/>
    </location>
</feature>
<dbReference type="PRINTS" id="PR00724">
    <property type="entry name" value="CRBOXYPTASEC"/>
</dbReference>
<dbReference type="PROSITE" id="PS00560">
    <property type="entry name" value="CARBOXYPEPT_SER_HIS"/>
    <property type="match status" value="1"/>
</dbReference>
<sequence length="581" mass="63881">MLSQQLLGAGVAALALLPGLASGVVSSPRHNFLRDANRLVAPVMKRQVPADPKGVTTITTPGGATIRYKEPGKEGVCETTPGVNSYSGYVDLDDDTHMFFWFFEARHDPDNAPLTLWLNGGPGSDSLIGLFEELGPCNVTRNLTSHVNPYSWSEASNLLFLSQPIGVGFSYDEPIVGIINETTGLPVNSSNPDGRYSYVDPYRFDTTKLAAAGTWEVLQGFIQNLPTLDETVKSRTFNLWTESYGGHWGPTFYRHFYEQNQAIQDGTATGVELNMHTLGIINGIVSERIQAPYYPEFAYKNTYGIEAVNETIYNFMKMNYYFPEGCRDSIDYCIAADRSTVDGQSTCAQATAICRSLVEGPYYEVSGRNPYDVRAQYDAEIPPGYWADYINLASTQDALGVNINYTSTSSEAIYIGFSVTGDFVFPDILADLEAILDDGVSIHLVYGDADYICNWFGGEALSLALNYTHAEEFRASGYEPFVVDGVEYGTGRQHGNFSFTRVYDAGHEIPYYQPKAALELFRRVINDLVIADGSEKVTACYDSEGPANATHTNVAPTPWYTGQPGINDKREAAADSIRFGA</sequence>
<dbReference type="EC" id="3.4.16.-" evidence="6"/>
<reference evidence="8" key="1">
    <citation type="journal article" date="2013" name="Genome Announc.">
        <title>Draft genome sequence of the grapevine dieback fungus Eutypa lata UCR-EL1.</title>
        <authorList>
            <person name="Blanco-Ulate B."/>
            <person name="Rolshausen P.E."/>
            <person name="Cantu D."/>
        </authorList>
    </citation>
    <scope>NUCLEOTIDE SEQUENCE [LARGE SCALE GENOMIC DNA]</scope>
    <source>
        <strain evidence="8">UCR-EL1</strain>
    </source>
</reference>
<organism evidence="7 8">
    <name type="scientific">Eutypa lata (strain UCR-EL1)</name>
    <name type="common">Grapevine dieback disease fungus</name>
    <name type="synonym">Eutypa armeniacae</name>
    <dbReference type="NCBI Taxonomy" id="1287681"/>
    <lineage>
        <taxon>Eukaryota</taxon>
        <taxon>Fungi</taxon>
        <taxon>Dikarya</taxon>
        <taxon>Ascomycota</taxon>
        <taxon>Pezizomycotina</taxon>
        <taxon>Sordariomycetes</taxon>
        <taxon>Xylariomycetidae</taxon>
        <taxon>Xylariales</taxon>
        <taxon>Diatrypaceae</taxon>
        <taxon>Eutypa</taxon>
    </lineage>
</organism>
<gene>
    <name evidence="7" type="ORF">UCREL1_4378</name>
</gene>
<keyword evidence="5" id="KW-0325">Glycoprotein</keyword>
<dbReference type="PROSITE" id="PS00131">
    <property type="entry name" value="CARBOXYPEPT_SER_SER"/>
    <property type="match status" value="1"/>
</dbReference>
<dbReference type="AlphaFoldDB" id="M7SWI6"/>
<dbReference type="MEROPS" id="S10.016"/>
<proteinExistence type="inferred from homology"/>
<evidence type="ECO:0000256" key="4">
    <source>
        <dbReference type="ARBA" id="ARBA00022801"/>
    </source>
</evidence>
<dbReference type="PANTHER" id="PTHR11802:SF131">
    <property type="entry name" value="CARBOXYPEPTIDASE"/>
    <property type="match status" value="1"/>
</dbReference>
<dbReference type="GO" id="GO:0006508">
    <property type="term" value="P:proteolysis"/>
    <property type="evidence" value="ECO:0007669"/>
    <property type="project" value="UniProtKB-KW"/>
</dbReference>
<dbReference type="OrthoDB" id="443318at2759"/>
<comment type="similarity">
    <text evidence="1 6">Belongs to the peptidase S10 family.</text>
</comment>
<protein>
    <recommendedName>
        <fullName evidence="6">Carboxypeptidase</fullName>
        <ecNumber evidence="6">3.4.16.-</ecNumber>
    </recommendedName>
</protein>
<evidence type="ECO:0000256" key="5">
    <source>
        <dbReference type="ARBA" id="ARBA00023180"/>
    </source>
</evidence>
<evidence type="ECO:0000313" key="7">
    <source>
        <dbReference type="EMBL" id="EMR68612.1"/>
    </source>
</evidence>
<dbReference type="FunFam" id="1.10.287.410:FF:000002">
    <property type="entry name" value="Carboxypeptidase"/>
    <property type="match status" value="1"/>
</dbReference>
<dbReference type="InterPro" id="IPR018202">
    <property type="entry name" value="Ser_caboxypep_ser_AS"/>
</dbReference>
<evidence type="ECO:0000256" key="3">
    <source>
        <dbReference type="ARBA" id="ARBA00022670"/>
    </source>
</evidence>
<evidence type="ECO:0000256" key="1">
    <source>
        <dbReference type="ARBA" id="ARBA00009431"/>
    </source>
</evidence>
<feature type="signal peptide" evidence="6">
    <location>
        <begin position="1"/>
        <end position="23"/>
    </location>
</feature>
<keyword evidence="2 6" id="KW-0121">Carboxypeptidase</keyword>
<dbReference type="OMA" id="NQMPNGC"/>
<dbReference type="InterPro" id="IPR029058">
    <property type="entry name" value="AB_hydrolase_fold"/>
</dbReference>
<keyword evidence="6" id="KW-0732">Signal</keyword>
<dbReference type="Proteomes" id="UP000012174">
    <property type="component" value="Unassembled WGS sequence"/>
</dbReference>
<evidence type="ECO:0000313" key="8">
    <source>
        <dbReference type="Proteomes" id="UP000012174"/>
    </source>
</evidence>
<keyword evidence="4 6" id="KW-0378">Hydrolase</keyword>
<dbReference type="Pfam" id="PF00450">
    <property type="entry name" value="Peptidase_S10"/>
    <property type="match status" value="1"/>
</dbReference>
<dbReference type="KEGG" id="ela:UCREL1_4378"/>
<accession>M7SWI6</accession>
<dbReference type="InterPro" id="IPR033124">
    <property type="entry name" value="Ser_caboxypep_his_AS"/>
</dbReference>
<evidence type="ECO:0000256" key="6">
    <source>
        <dbReference type="RuleBase" id="RU361156"/>
    </source>
</evidence>
<dbReference type="PANTHER" id="PTHR11802">
    <property type="entry name" value="SERINE PROTEASE FAMILY S10 SERINE CARBOXYPEPTIDASE"/>
    <property type="match status" value="1"/>
</dbReference>
<dbReference type="InterPro" id="IPR001563">
    <property type="entry name" value="Peptidase_S10"/>
</dbReference>
<dbReference type="Gene3D" id="3.40.50.1820">
    <property type="entry name" value="alpha/beta hydrolase"/>
    <property type="match status" value="1"/>
</dbReference>
<keyword evidence="3 6" id="KW-0645">Protease</keyword>
<keyword evidence="8" id="KW-1185">Reference proteome</keyword>
<evidence type="ECO:0000256" key="2">
    <source>
        <dbReference type="ARBA" id="ARBA00022645"/>
    </source>
</evidence>
<dbReference type="SUPFAM" id="SSF53474">
    <property type="entry name" value="alpha/beta-Hydrolases"/>
    <property type="match status" value="1"/>
</dbReference>
<dbReference type="eggNOG" id="KOG1282">
    <property type="taxonomic scope" value="Eukaryota"/>
</dbReference>